<organism evidence="3 4">
    <name type="scientific">Cladophialophora chaetospira</name>
    <dbReference type="NCBI Taxonomy" id="386627"/>
    <lineage>
        <taxon>Eukaryota</taxon>
        <taxon>Fungi</taxon>
        <taxon>Dikarya</taxon>
        <taxon>Ascomycota</taxon>
        <taxon>Pezizomycotina</taxon>
        <taxon>Eurotiomycetes</taxon>
        <taxon>Chaetothyriomycetidae</taxon>
        <taxon>Chaetothyriales</taxon>
        <taxon>Herpotrichiellaceae</taxon>
        <taxon>Cladophialophora</taxon>
    </lineage>
</organism>
<feature type="repeat" description="ANK" evidence="1">
    <location>
        <begin position="282"/>
        <end position="314"/>
    </location>
</feature>
<accession>A0AA38XEN1</accession>
<proteinExistence type="predicted"/>
<sequence length="714" mass="81384">MAEAIGVVAATFEFAKVALEVKELYSSLRHAPEALKLLLEELAALEENLRTVKDQEAALSIFAPPDVVQKCRLQTEKAIKGLKPVSEHLLRCMKRSKLRGSVKALLKEDSLERARQVVERAKTNFILAQMTSLNAMSMLNMRQHTETQALILSSSASVAAVVQDLHQMPQSAAITIPGSTTCTTLIHEGSRPAPSSSSNDSRRQQWAEVRTRRLMLLQSRLLGRAIEFVQLHACGTWSYGFRTYNFRPADAPVFKCVRDSNVVALQKLFQSGQASVLDRNPHGETLLHIACERANVTTIRFLVQQGIDLNDYDNIYKKPCFTWIPLKADREDTTEVIQVFKESAEIDALHAPQQVTEAVRYFTVHATVDALSFLLCTISPPWSSWDLNSRLEAAYNACQASKPSETFWLCLSQSRLDLDCVVRPKLRNRKPVGNKSLARRLAKVLATYWTIGFAERPDYDGWRDVLRTVVSSGGLRVGFDYNCKSPMLAYLGLDLSIGYFALSWTDLSTERLTHKLRHWAKEVMDAGQQLEEYGRWERERILSEDALFSTCSKGFRNCAECATFRIIKFEYGTIPDDWSIWVAMSSDEYAGEFFENLDSRTELPGAWPEKSTPHDESRDTHIFRDDLGWLQYRCVCSRRRRRRFARYYGLLDDHVKSIYNADPHADWPTDESKKLWEKRRAEQARFFEEAGITPPPRAQYQRLQLQQIESATGV</sequence>
<reference evidence="3" key="1">
    <citation type="submission" date="2022-10" db="EMBL/GenBank/DDBJ databases">
        <title>Culturing micro-colonial fungi from biological soil crusts in the Mojave desert and describing Neophaeococcomyces mojavensis, and introducing the new genera and species Taxawa tesnikishii.</title>
        <authorList>
            <person name="Kurbessoian T."/>
            <person name="Stajich J.E."/>
        </authorList>
    </citation>
    <scope>NUCLEOTIDE SEQUENCE</scope>
    <source>
        <strain evidence="3">TK_41</strain>
    </source>
</reference>
<dbReference type="SUPFAM" id="SSF48403">
    <property type="entry name" value="Ankyrin repeat"/>
    <property type="match status" value="1"/>
</dbReference>
<dbReference type="PROSITE" id="PS50297">
    <property type="entry name" value="ANK_REP_REGION"/>
    <property type="match status" value="1"/>
</dbReference>
<dbReference type="Proteomes" id="UP001172673">
    <property type="component" value="Unassembled WGS sequence"/>
</dbReference>
<gene>
    <name evidence="3" type="ORF">H2200_003678</name>
</gene>
<keyword evidence="1" id="KW-0040">ANK repeat</keyword>
<protein>
    <recommendedName>
        <fullName evidence="5">NACHT-NTPase and P-loop NTPases N-terminal domain-containing protein</fullName>
    </recommendedName>
</protein>
<dbReference type="AlphaFoldDB" id="A0AA38XEN1"/>
<evidence type="ECO:0000256" key="2">
    <source>
        <dbReference type="SAM" id="Coils"/>
    </source>
</evidence>
<keyword evidence="2" id="KW-0175">Coiled coil</keyword>
<keyword evidence="4" id="KW-1185">Reference proteome</keyword>
<evidence type="ECO:0000256" key="1">
    <source>
        <dbReference type="PROSITE-ProRule" id="PRU00023"/>
    </source>
</evidence>
<dbReference type="SMART" id="SM00248">
    <property type="entry name" value="ANK"/>
    <property type="match status" value="1"/>
</dbReference>
<dbReference type="InterPro" id="IPR002110">
    <property type="entry name" value="Ankyrin_rpt"/>
</dbReference>
<comment type="caution">
    <text evidence="3">The sequence shown here is derived from an EMBL/GenBank/DDBJ whole genome shotgun (WGS) entry which is preliminary data.</text>
</comment>
<dbReference type="InterPro" id="IPR036770">
    <property type="entry name" value="Ankyrin_rpt-contain_sf"/>
</dbReference>
<dbReference type="Pfam" id="PF13606">
    <property type="entry name" value="Ank_3"/>
    <property type="match status" value="1"/>
</dbReference>
<evidence type="ECO:0008006" key="5">
    <source>
        <dbReference type="Google" id="ProtNLM"/>
    </source>
</evidence>
<dbReference type="EMBL" id="JAPDRK010000005">
    <property type="protein sequence ID" value="KAJ9612083.1"/>
    <property type="molecule type" value="Genomic_DNA"/>
</dbReference>
<feature type="coiled-coil region" evidence="2">
    <location>
        <begin position="28"/>
        <end position="55"/>
    </location>
</feature>
<dbReference type="PROSITE" id="PS50088">
    <property type="entry name" value="ANK_REPEAT"/>
    <property type="match status" value="1"/>
</dbReference>
<dbReference type="Gene3D" id="1.25.40.20">
    <property type="entry name" value="Ankyrin repeat-containing domain"/>
    <property type="match status" value="1"/>
</dbReference>
<evidence type="ECO:0000313" key="4">
    <source>
        <dbReference type="Proteomes" id="UP001172673"/>
    </source>
</evidence>
<evidence type="ECO:0000313" key="3">
    <source>
        <dbReference type="EMBL" id="KAJ9612083.1"/>
    </source>
</evidence>
<name>A0AA38XEN1_9EURO</name>